<keyword evidence="1" id="KW-0472">Membrane</keyword>
<comment type="caution">
    <text evidence="2">The sequence shown here is derived from an EMBL/GenBank/DDBJ whole genome shotgun (WGS) entry which is preliminary data.</text>
</comment>
<keyword evidence="3" id="KW-1185">Reference proteome</keyword>
<feature type="transmembrane region" description="Helical" evidence="1">
    <location>
        <begin position="229"/>
        <end position="246"/>
    </location>
</feature>
<evidence type="ECO:0000256" key="1">
    <source>
        <dbReference type="SAM" id="Phobius"/>
    </source>
</evidence>
<name>A0A8H6YG52_9AGAR</name>
<evidence type="ECO:0000313" key="2">
    <source>
        <dbReference type="EMBL" id="KAF7358096.1"/>
    </source>
</evidence>
<accession>A0A8H6YG52</accession>
<proteinExistence type="predicted"/>
<protein>
    <recommendedName>
        <fullName evidence="4">Transmembrane protein</fullName>
    </recommendedName>
</protein>
<feature type="transmembrane region" description="Helical" evidence="1">
    <location>
        <begin position="170"/>
        <end position="194"/>
    </location>
</feature>
<feature type="transmembrane region" description="Helical" evidence="1">
    <location>
        <begin position="61"/>
        <end position="79"/>
    </location>
</feature>
<gene>
    <name evidence="2" type="ORF">MVEN_00857600</name>
</gene>
<reference evidence="2" key="1">
    <citation type="submission" date="2020-05" db="EMBL/GenBank/DDBJ databases">
        <title>Mycena genomes resolve the evolution of fungal bioluminescence.</title>
        <authorList>
            <person name="Tsai I.J."/>
        </authorList>
    </citation>
    <scope>NUCLEOTIDE SEQUENCE</scope>
    <source>
        <strain evidence="2">CCC161011</strain>
    </source>
</reference>
<dbReference type="AlphaFoldDB" id="A0A8H6YG52"/>
<sequence length="347" mass="38192">MASNQTVKLPNPLTDLAFLPPDIAWQTQIGRYILVGTLGAYVWDFLSNAHNDYKLLTQHRVGLATVAYFFSRIWSLLYLTAGTIYRTYPLGHCFVAEKLVDAGFAVAVSANCLLFFLRARAIFNRNPFLVTFLFCLWLSVVGTAATIPTAVTATNIGPTKYCLNIAAKSYASGISITALIHDTTVFLAISLRLFANSHVDRGLGANTKAFITGEYLPQFSRAVLKDGQLYYLITVTANILTVVMFYNTRVGVGYRTMFTVCNVMVINAMACHVFRNTKFGFHRRVITTTELASRAPSGSFPLPIMRRPLQGGLHTDASRTAVNITKVVDTDDALDSKSLATKKGSEI</sequence>
<dbReference type="EMBL" id="JACAZI010000006">
    <property type="protein sequence ID" value="KAF7358096.1"/>
    <property type="molecule type" value="Genomic_DNA"/>
</dbReference>
<feature type="transmembrane region" description="Helical" evidence="1">
    <location>
        <begin position="99"/>
        <end position="117"/>
    </location>
</feature>
<feature type="transmembrane region" description="Helical" evidence="1">
    <location>
        <begin position="252"/>
        <end position="274"/>
    </location>
</feature>
<evidence type="ECO:0000313" key="3">
    <source>
        <dbReference type="Proteomes" id="UP000620124"/>
    </source>
</evidence>
<evidence type="ECO:0008006" key="4">
    <source>
        <dbReference type="Google" id="ProtNLM"/>
    </source>
</evidence>
<dbReference type="OrthoDB" id="3038990at2759"/>
<keyword evidence="1" id="KW-1133">Transmembrane helix</keyword>
<dbReference type="Proteomes" id="UP000620124">
    <property type="component" value="Unassembled WGS sequence"/>
</dbReference>
<keyword evidence="1" id="KW-0812">Transmembrane</keyword>
<organism evidence="2 3">
    <name type="scientific">Mycena venus</name>
    <dbReference type="NCBI Taxonomy" id="2733690"/>
    <lineage>
        <taxon>Eukaryota</taxon>
        <taxon>Fungi</taxon>
        <taxon>Dikarya</taxon>
        <taxon>Basidiomycota</taxon>
        <taxon>Agaricomycotina</taxon>
        <taxon>Agaricomycetes</taxon>
        <taxon>Agaricomycetidae</taxon>
        <taxon>Agaricales</taxon>
        <taxon>Marasmiineae</taxon>
        <taxon>Mycenaceae</taxon>
        <taxon>Mycena</taxon>
    </lineage>
</organism>
<feature type="transmembrane region" description="Helical" evidence="1">
    <location>
        <begin position="129"/>
        <end position="150"/>
    </location>
</feature>